<dbReference type="EMBL" id="JADGMS010000011">
    <property type="protein sequence ID" value="KAF9672378.1"/>
    <property type="molecule type" value="Genomic_DNA"/>
</dbReference>
<dbReference type="InterPro" id="IPR033347">
    <property type="entry name" value="Di19"/>
</dbReference>
<dbReference type="OrthoDB" id="7873042at2759"/>
<gene>
    <name evidence="4" type="ORF">SADUNF_Sadunf11G0035400</name>
</gene>
<evidence type="ECO:0000256" key="1">
    <source>
        <dbReference type="ARBA" id="ARBA00007109"/>
    </source>
</evidence>
<reference evidence="4 5" key="1">
    <citation type="submission" date="2020-10" db="EMBL/GenBank/DDBJ databases">
        <title>Plant Genome Project.</title>
        <authorList>
            <person name="Zhang R.-G."/>
        </authorList>
    </citation>
    <scope>NUCLEOTIDE SEQUENCE [LARGE SCALE GENOMIC DNA]</scope>
    <source>
        <strain evidence="4">FAFU-HL-1</strain>
        <tissue evidence="4">Leaf</tissue>
    </source>
</reference>
<dbReference type="PANTHER" id="PTHR31875:SF6">
    <property type="entry name" value="PROTEIN DEHYDRATION-INDUCED 19"/>
    <property type="match status" value="1"/>
</dbReference>
<dbReference type="Pfam" id="PF14571">
    <property type="entry name" value="Di19_C"/>
    <property type="match status" value="1"/>
</dbReference>
<keyword evidence="5" id="KW-1185">Reference proteome</keyword>
<feature type="domain" description="Di19 zinc-binding" evidence="2">
    <location>
        <begin position="45"/>
        <end position="97"/>
    </location>
</feature>
<feature type="domain" description="Di19 C-terminal" evidence="3">
    <location>
        <begin position="111"/>
        <end position="189"/>
    </location>
</feature>
<evidence type="ECO:0000313" key="4">
    <source>
        <dbReference type="EMBL" id="KAF9672378.1"/>
    </source>
</evidence>
<comment type="caution">
    <text evidence="4">The sequence shown here is derived from an EMBL/GenBank/DDBJ whole genome shotgun (WGS) entry which is preliminary data.</text>
</comment>
<dbReference type="Proteomes" id="UP000657918">
    <property type="component" value="Chromosome 11"/>
</dbReference>
<dbReference type="InterPro" id="IPR027935">
    <property type="entry name" value="Di19_C"/>
</dbReference>
<evidence type="ECO:0000259" key="3">
    <source>
        <dbReference type="Pfam" id="PF14571"/>
    </source>
</evidence>
<accession>A0A835JPR2</accession>
<dbReference type="PANTHER" id="PTHR31875">
    <property type="entry name" value="PROTEIN DEHYDRATION-INDUCED 19"/>
    <property type="match status" value="1"/>
</dbReference>
<evidence type="ECO:0000259" key="2">
    <source>
        <dbReference type="Pfam" id="PF05605"/>
    </source>
</evidence>
<dbReference type="Pfam" id="PF05605">
    <property type="entry name" value="zf-Di19"/>
    <property type="match status" value="1"/>
</dbReference>
<name>A0A835JPR2_9ROSI</name>
<protein>
    <submittedName>
        <fullName evidence="4">Uncharacterized protein</fullName>
    </submittedName>
</protein>
<proteinExistence type="inferred from homology"/>
<organism evidence="4 5">
    <name type="scientific">Salix dunnii</name>
    <dbReference type="NCBI Taxonomy" id="1413687"/>
    <lineage>
        <taxon>Eukaryota</taxon>
        <taxon>Viridiplantae</taxon>
        <taxon>Streptophyta</taxon>
        <taxon>Embryophyta</taxon>
        <taxon>Tracheophyta</taxon>
        <taxon>Spermatophyta</taxon>
        <taxon>Magnoliopsida</taxon>
        <taxon>eudicotyledons</taxon>
        <taxon>Gunneridae</taxon>
        <taxon>Pentapetalae</taxon>
        <taxon>rosids</taxon>
        <taxon>fabids</taxon>
        <taxon>Malpighiales</taxon>
        <taxon>Salicaceae</taxon>
        <taxon>Saliceae</taxon>
        <taxon>Salix</taxon>
    </lineage>
</organism>
<sequence>MASNFWTSRIAAAKRQYASQHHHRSSHLDRFSIDDFEVEEEVRPDFPCPYCDEDFDIGSLCSHLEDEHSYESKVAVCPICSVKVAQDMLSHITFQHGHLLHRVAIPNSQALSLLGRDLREAHLQVLLGGGGYRSNNTNANVSNASTDPFLSSFILNLHTSEAEEISKSVVTSIEDSSEKNSAPSHMWKSRNIYVKVLLVLPSIHLFISHAKGDLIHFNLISGSDLLVIWDGTGINALLCRKLELKLLLPKVESFDPSLSFEEREKKMKQVAGRVGFVQDLLLSTLLSN</sequence>
<comment type="similarity">
    <text evidence="1">Belongs to the Di19 family.</text>
</comment>
<dbReference type="AlphaFoldDB" id="A0A835JPR2"/>
<dbReference type="InterPro" id="IPR008598">
    <property type="entry name" value="Di19_Zn-bd"/>
</dbReference>
<evidence type="ECO:0000313" key="5">
    <source>
        <dbReference type="Proteomes" id="UP000657918"/>
    </source>
</evidence>